<protein>
    <submittedName>
        <fullName evidence="3">Uncharacterized protein</fullName>
    </submittedName>
</protein>
<organism evidence="3 4">
    <name type="scientific">Elasticomyces elasticus</name>
    <dbReference type="NCBI Taxonomy" id="574655"/>
    <lineage>
        <taxon>Eukaryota</taxon>
        <taxon>Fungi</taxon>
        <taxon>Dikarya</taxon>
        <taxon>Ascomycota</taxon>
        <taxon>Pezizomycotina</taxon>
        <taxon>Dothideomycetes</taxon>
        <taxon>Dothideomycetidae</taxon>
        <taxon>Mycosphaerellales</taxon>
        <taxon>Teratosphaeriaceae</taxon>
        <taxon>Elasticomyces</taxon>
    </lineage>
</organism>
<keyword evidence="2" id="KW-0732">Signal</keyword>
<name>A0AAN7VY81_9PEZI</name>
<proteinExistence type="predicted"/>
<dbReference type="Proteomes" id="UP001310594">
    <property type="component" value="Unassembled WGS sequence"/>
</dbReference>
<dbReference type="AlphaFoldDB" id="A0AAN7VY81"/>
<dbReference type="EMBL" id="JAVRQU010000021">
    <property type="protein sequence ID" value="KAK5691468.1"/>
    <property type="molecule type" value="Genomic_DNA"/>
</dbReference>
<evidence type="ECO:0000256" key="2">
    <source>
        <dbReference type="SAM" id="SignalP"/>
    </source>
</evidence>
<feature type="region of interest" description="Disordered" evidence="1">
    <location>
        <begin position="35"/>
        <end position="54"/>
    </location>
</feature>
<evidence type="ECO:0000256" key="1">
    <source>
        <dbReference type="SAM" id="MobiDB-lite"/>
    </source>
</evidence>
<accession>A0AAN7VY81</accession>
<reference evidence="3" key="1">
    <citation type="submission" date="2023-08" db="EMBL/GenBank/DDBJ databases">
        <title>Black Yeasts Isolated from many extreme environments.</title>
        <authorList>
            <person name="Coleine C."/>
            <person name="Stajich J.E."/>
            <person name="Selbmann L."/>
        </authorList>
    </citation>
    <scope>NUCLEOTIDE SEQUENCE</scope>
    <source>
        <strain evidence="3">CCFEE 5810</strain>
    </source>
</reference>
<gene>
    <name evidence="3" type="ORF">LTR97_011461</name>
</gene>
<feature type="signal peptide" evidence="2">
    <location>
        <begin position="1"/>
        <end position="17"/>
    </location>
</feature>
<comment type="caution">
    <text evidence="3">The sequence shown here is derived from an EMBL/GenBank/DDBJ whole genome shotgun (WGS) entry which is preliminary data.</text>
</comment>
<evidence type="ECO:0000313" key="4">
    <source>
        <dbReference type="Proteomes" id="UP001310594"/>
    </source>
</evidence>
<sequence length="295" mass="29988">MTPTLVLLALAIASASADISLELFSSTDCSGPSVLDAHPLPNADPKASPPSGCQTTNSFQSFKPISLDSNFFCTLHQDAACDSQQISANVDADDGSGGLEVCIGTVPSQSILSFAGPVGNVFVGQTQTTVDSFPPGIVDAAINASCVGGRTCDPTNIFKAPFPHFNLPPSCEETISVDGTFTSQADQDTLRQVLLQAVGASIISTSTDTTGSAEDDQTIITIPAFFKATLGDASNPTRASLQVTIGLSAECNKPDDPFSCGGDLISSINALLGAVPVAGGAAVLAFTAACQVATH</sequence>
<feature type="chain" id="PRO_5042946586" evidence="2">
    <location>
        <begin position="18"/>
        <end position="295"/>
    </location>
</feature>
<evidence type="ECO:0000313" key="3">
    <source>
        <dbReference type="EMBL" id="KAK5691468.1"/>
    </source>
</evidence>